<evidence type="ECO:0000313" key="1">
    <source>
        <dbReference type="EMBL" id="WPU66988.1"/>
    </source>
</evidence>
<dbReference type="RefSeq" id="WP_321399738.1">
    <property type="nucleotide sequence ID" value="NZ_CP139487.1"/>
</dbReference>
<keyword evidence="2" id="KW-1185">Reference proteome</keyword>
<name>A0AAX4HUC1_9BACT</name>
<accession>A0AAX4HUC1</accession>
<reference evidence="1 2" key="1">
    <citation type="submission" date="2023-11" db="EMBL/GenBank/DDBJ databases">
        <title>Peredibacter starrii A3.12.</title>
        <authorList>
            <person name="Mitchell R.J."/>
        </authorList>
    </citation>
    <scope>NUCLEOTIDE SEQUENCE [LARGE SCALE GENOMIC DNA]</scope>
    <source>
        <strain evidence="1 2">A3.12</strain>
    </source>
</reference>
<organism evidence="1 2">
    <name type="scientific">Peredibacter starrii</name>
    <dbReference type="NCBI Taxonomy" id="28202"/>
    <lineage>
        <taxon>Bacteria</taxon>
        <taxon>Pseudomonadati</taxon>
        <taxon>Bdellovibrionota</taxon>
        <taxon>Bacteriovoracia</taxon>
        <taxon>Bacteriovoracales</taxon>
        <taxon>Bacteriovoracaceae</taxon>
        <taxon>Peredibacter</taxon>
    </lineage>
</organism>
<dbReference type="Pfam" id="PF12244">
    <property type="entry name" value="DUF3606"/>
    <property type="match status" value="1"/>
</dbReference>
<dbReference type="Proteomes" id="UP001324634">
    <property type="component" value="Chromosome"/>
</dbReference>
<dbReference type="EMBL" id="CP139487">
    <property type="protein sequence ID" value="WPU66988.1"/>
    <property type="molecule type" value="Genomic_DNA"/>
</dbReference>
<evidence type="ECO:0000313" key="2">
    <source>
        <dbReference type="Proteomes" id="UP001324634"/>
    </source>
</evidence>
<proteinExistence type="predicted"/>
<protein>
    <submittedName>
        <fullName evidence="1">DUF3606 domain-containing protein</fullName>
    </submittedName>
</protein>
<dbReference type="KEGG" id="psti:SOO65_09515"/>
<gene>
    <name evidence="1" type="ORF">SOO65_09515</name>
</gene>
<sequence>MTEPQKVIDDRKINVMEAWDVMYWCDELNLRADELKDIVRQVGPGVHDVRLHLAKKLLINWPVTY</sequence>
<dbReference type="InterPro" id="IPR022037">
    <property type="entry name" value="DUF3606"/>
</dbReference>
<dbReference type="AlphaFoldDB" id="A0AAX4HUC1"/>